<keyword evidence="1" id="KW-1133">Transmembrane helix</keyword>
<feature type="domain" description="DUF7087" evidence="2">
    <location>
        <begin position="6"/>
        <end position="134"/>
    </location>
</feature>
<evidence type="ECO:0000313" key="4">
    <source>
        <dbReference type="Proteomes" id="UP000005237"/>
    </source>
</evidence>
<proteinExistence type="predicted"/>
<accession>A0A8R1HXI0</accession>
<keyword evidence="1" id="KW-0472">Membrane</keyword>
<sequence length="193" mass="21154">MDQIPPYEFRKYVHGTRCAVLSCSSFELLMVILGCLYESSLFARLIYLVLLGASVGVSAHNLSMHVDGREEIKKVASSSKSNEERGKAAALVLAPVVSGLFVFLCVSGHFFFSFFVLIHVLASVGQVGIEIYELKKSGFSVDCARPSTSRAEADPLASPIKPRAPADKKAVAPTYDPQYQTLHNLHNEIFTKK</sequence>
<name>A0A8R1HXI0_CAEJA</name>
<keyword evidence="1" id="KW-0812">Transmembrane</keyword>
<evidence type="ECO:0000256" key="1">
    <source>
        <dbReference type="SAM" id="Phobius"/>
    </source>
</evidence>
<reference evidence="3" key="2">
    <citation type="submission" date="2022-06" db="UniProtKB">
        <authorList>
            <consortium name="EnsemblMetazoa"/>
        </authorList>
    </citation>
    <scope>IDENTIFICATION</scope>
    <source>
        <strain evidence="3">DF5081</strain>
    </source>
</reference>
<evidence type="ECO:0000313" key="3">
    <source>
        <dbReference type="EnsemblMetazoa" id="CJA14821.1"/>
    </source>
</evidence>
<protein>
    <recommendedName>
        <fullName evidence="2">DUF7087 domain-containing protein</fullName>
    </recommendedName>
</protein>
<dbReference type="InterPro" id="IPR004296">
    <property type="entry name" value="DUF236"/>
</dbReference>
<feature type="transmembrane region" description="Helical" evidence="1">
    <location>
        <begin position="87"/>
        <end position="104"/>
    </location>
</feature>
<dbReference type="EnsemblMetazoa" id="CJA14821.1">
    <property type="protein sequence ID" value="CJA14821.1"/>
    <property type="gene ID" value="WBGene00134025"/>
</dbReference>
<dbReference type="PANTHER" id="PTHR36940:SF3">
    <property type="entry name" value="PROTEIN CBG23643"/>
    <property type="match status" value="1"/>
</dbReference>
<evidence type="ECO:0000259" key="2">
    <source>
        <dbReference type="Pfam" id="PF23346"/>
    </source>
</evidence>
<dbReference type="InterPro" id="IPR055514">
    <property type="entry name" value="DUF7087"/>
</dbReference>
<dbReference type="AlphaFoldDB" id="A0A8R1HXI0"/>
<dbReference type="Pfam" id="PF03057">
    <property type="entry name" value="DUF236"/>
    <property type="match status" value="1"/>
</dbReference>
<reference evidence="4" key="1">
    <citation type="submission" date="2010-08" db="EMBL/GenBank/DDBJ databases">
        <authorList>
            <consortium name="Caenorhabditis japonica Sequencing Consortium"/>
            <person name="Wilson R.K."/>
        </authorList>
    </citation>
    <scope>NUCLEOTIDE SEQUENCE [LARGE SCALE GENOMIC DNA]</scope>
    <source>
        <strain evidence="4">DF5081</strain>
    </source>
</reference>
<feature type="transmembrane region" description="Helical" evidence="1">
    <location>
        <begin position="45"/>
        <end position="66"/>
    </location>
</feature>
<dbReference type="Proteomes" id="UP000005237">
    <property type="component" value="Unassembled WGS sequence"/>
</dbReference>
<keyword evidence="4" id="KW-1185">Reference proteome</keyword>
<feature type="transmembrane region" description="Helical" evidence="1">
    <location>
        <begin position="12"/>
        <end position="33"/>
    </location>
</feature>
<dbReference type="PANTHER" id="PTHR36940">
    <property type="entry name" value="PROTEIN CBG20338"/>
    <property type="match status" value="1"/>
</dbReference>
<organism evidence="3 4">
    <name type="scientific">Caenorhabditis japonica</name>
    <dbReference type="NCBI Taxonomy" id="281687"/>
    <lineage>
        <taxon>Eukaryota</taxon>
        <taxon>Metazoa</taxon>
        <taxon>Ecdysozoa</taxon>
        <taxon>Nematoda</taxon>
        <taxon>Chromadorea</taxon>
        <taxon>Rhabditida</taxon>
        <taxon>Rhabditina</taxon>
        <taxon>Rhabditomorpha</taxon>
        <taxon>Rhabditoidea</taxon>
        <taxon>Rhabditidae</taxon>
        <taxon>Peloderinae</taxon>
        <taxon>Caenorhabditis</taxon>
    </lineage>
</organism>
<dbReference type="Pfam" id="PF23346">
    <property type="entry name" value="DUF7087"/>
    <property type="match status" value="1"/>
</dbReference>